<accession>X2GFY5</accession>
<comment type="similarity">
    <text evidence="18 19">Belongs to the papillomaviridae E7 protein family.</text>
</comment>
<evidence type="ECO:0000256" key="12">
    <source>
        <dbReference type="ARBA" id="ARBA00023159"/>
    </source>
</evidence>
<name>X2GFY5_9PAPI</name>
<evidence type="ECO:0000256" key="16">
    <source>
        <dbReference type="ARBA" id="ARBA00023280"/>
    </source>
</evidence>
<keyword evidence="15" id="KW-0922">Interferon antiviral system evasion</keyword>
<keyword evidence="10 18" id="KW-0805">Transcription regulation</keyword>
<keyword evidence="11 18" id="KW-0238">DNA-binding</keyword>
<dbReference type="KEGG" id="vg:18983179"/>
<keyword evidence="2 18" id="KW-0244">Early protein</keyword>
<dbReference type="GO" id="GO:0052170">
    <property type="term" value="P:symbiont-mediated suppression of host innate immune response"/>
    <property type="evidence" value="ECO:0007669"/>
    <property type="project" value="UniProtKB-KW"/>
</dbReference>
<evidence type="ECO:0000313" key="21">
    <source>
        <dbReference type="Proteomes" id="UP000105550"/>
    </source>
</evidence>
<evidence type="ECO:0000256" key="4">
    <source>
        <dbReference type="ARBA" id="ARBA00022581"/>
    </source>
</evidence>
<keyword evidence="17 18" id="KW-1078">G1/S host cell cycle checkpoint dysregulation by virus</keyword>
<comment type="PTM">
    <text evidence="18">Highly phosphorylated.</text>
</comment>
<keyword evidence="4 18" id="KW-0945">Host-virus interaction</keyword>
<evidence type="ECO:0000313" key="20">
    <source>
        <dbReference type="EMBL" id="AHN16191.1"/>
    </source>
</evidence>
<evidence type="ECO:0000256" key="1">
    <source>
        <dbReference type="ARBA" id="ARBA00022504"/>
    </source>
</evidence>
<dbReference type="GO" id="GO:0006351">
    <property type="term" value="P:DNA-templated transcription"/>
    <property type="evidence" value="ECO:0007669"/>
    <property type="project" value="UniProtKB-UniRule"/>
</dbReference>
<keyword evidence="9 18" id="KW-0862">Zinc</keyword>
<feature type="zinc finger region" evidence="18">
    <location>
        <begin position="48"/>
        <end position="84"/>
    </location>
</feature>
<dbReference type="EMBL" id="KJ130020">
    <property type="protein sequence ID" value="AHN16191.1"/>
    <property type="molecule type" value="Genomic_DNA"/>
</dbReference>
<sequence length="95" mass="10679">MQGKQATIKDITLDMKKIALPCNLLCGEESLSPDSEEEHPVYKVDSCCDNCCRVIRVVVVATETGIRAFQQLLTEEISFLCPNCSRSHLQHGRFH</sequence>
<comment type="subcellular location">
    <subcellularLocation>
        <location evidence="18">Host cytoplasm</location>
    </subcellularLocation>
    <subcellularLocation>
        <location evidence="18">Host nucleus</location>
    </subcellularLocation>
    <text evidence="18">Predominantly found in the host nucleus.</text>
</comment>
<dbReference type="GO" id="GO:0019904">
    <property type="term" value="F:protein domain specific binding"/>
    <property type="evidence" value="ECO:0007669"/>
    <property type="project" value="UniProtKB-UniRule"/>
</dbReference>
<feature type="short sequence motif" description="LXCXE motif; interaction with host RB1 and TMEM173/STING" evidence="18">
    <location>
        <begin position="24"/>
        <end position="28"/>
    </location>
</feature>
<dbReference type="GO" id="GO:0039645">
    <property type="term" value="P:symbiont-mediated perturbation of host cell cycle G1/S transition checkpoint"/>
    <property type="evidence" value="ECO:0007669"/>
    <property type="project" value="UniProtKB-UniRule"/>
</dbReference>
<dbReference type="SUPFAM" id="SSF161234">
    <property type="entry name" value="E7 C-terminal domain-like"/>
    <property type="match status" value="1"/>
</dbReference>
<evidence type="ECO:0000256" key="9">
    <source>
        <dbReference type="ARBA" id="ARBA00022833"/>
    </source>
</evidence>
<feature type="short sequence motif" description="Nuclear export signal" evidence="18">
    <location>
        <begin position="66"/>
        <end position="74"/>
    </location>
</feature>
<keyword evidence="12 18" id="KW-0010">Activator</keyword>
<dbReference type="GO" id="GO:0042025">
    <property type="term" value="C:host cell nucleus"/>
    <property type="evidence" value="ECO:0007669"/>
    <property type="project" value="UniProtKB-SubCell"/>
</dbReference>
<dbReference type="PIRSF" id="PIRSF003407">
    <property type="entry name" value="Papvi_E7"/>
    <property type="match status" value="1"/>
</dbReference>
<dbReference type="GO" id="GO:0008270">
    <property type="term" value="F:zinc ion binding"/>
    <property type="evidence" value="ECO:0007669"/>
    <property type="project" value="UniProtKB-KW"/>
</dbReference>
<keyword evidence="5 18" id="KW-1090">Inhibition of host innate immune response by virus</keyword>
<dbReference type="OrthoDB" id="28045at10239"/>
<comment type="caution">
    <text evidence="18">Lacks conserved residue(s) required for the propagation of feature annotation.</text>
</comment>
<evidence type="ECO:0000256" key="6">
    <source>
        <dbReference type="ARBA" id="ARBA00022723"/>
    </source>
</evidence>
<keyword evidence="16 18" id="KW-0899">Viral immunoevasion</keyword>
<evidence type="ECO:0000256" key="10">
    <source>
        <dbReference type="ARBA" id="ARBA00023015"/>
    </source>
</evidence>
<comment type="function">
    <text evidence="18">Plays a role in viral genome replication by driving entry of quiescent cells into the cell cycle. Stimulation of progression from G1 to S phase allows the virus to efficiently use the cellular DNA replicating machinery to achieve viral genome replication. E7 protein has both transforming and trans-activating activities. Induces the disassembly of the E2F1 transcription factor from RB1, with subsequent transcriptional activation of E2F1-regulated S-phase genes. Interferes with host histone deacetylation mediated by HDAC1 and HDAC2, leading to transcription activation. Plays also a role in the inhibition of both antiviral and antiproliferative functions of host interferon alpha. Interaction with host TMEM173/STING impairs the ability of TMEM173/STING to sense cytosolic DNA and promote the production of type I interferon (IFN-alpha and IFN-beta).</text>
</comment>
<dbReference type="InterPro" id="IPR000148">
    <property type="entry name" value="Papilloma_E7"/>
</dbReference>
<evidence type="ECO:0000256" key="13">
    <source>
        <dbReference type="ARBA" id="ARBA00023163"/>
    </source>
</evidence>
<comment type="subunit">
    <text evidence="18">Homodimer. Homooligomer. Interacts with host RB1; this interaction induces dissociation of RB1-E2F1 complex thereby disrupting RB1 activity. Interacts with host EP300; this interaction represses EP300 transcriptional activity. Interacts with protein E2; this interaction inhibits E7 oncogenic activity. Interacts with host TMEM173/STING; this interaction impairs the ability of TMEM173/STING to sense cytosolic DNA and promote the production of type I interferon (IFN-alpha and IFN-beta).</text>
</comment>
<keyword evidence="8 18" id="KW-1114">Inhibition of host interferon signaling pathway by virus</keyword>
<reference evidence="20 21" key="1">
    <citation type="journal article" date="2014" name="Genome Announc.">
        <title>Complete genome sequences of three novel human papillomavirus types, 175, 178, and 180.</title>
        <authorList>
            <person name="Johansson H."/>
            <person name="Forslund O."/>
        </authorList>
    </citation>
    <scope>NUCLEOTIDE SEQUENCE [LARGE SCALE GENOMIC DNA]</scope>
</reference>
<dbReference type="GO" id="GO:0039502">
    <property type="term" value="P:symbiont-mediated suppression of host type I interferon-mediated signaling pathway"/>
    <property type="evidence" value="ECO:0007669"/>
    <property type="project" value="UniProtKB-UniRule"/>
</dbReference>
<dbReference type="RefSeq" id="YP_009022058.1">
    <property type="nucleotide sequence ID" value="NC_023891.1"/>
</dbReference>
<evidence type="ECO:0000256" key="14">
    <source>
        <dbReference type="ARBA" id="ARBA00023200"/>
    </source>
</evidence>
<evidence type="ECO:0000256" key="5">
    <source>
        <dbReference type="ARBA" id="ARBA00022632"/>
    </source>
</evidence>
<keyword evidence="1 18" id="KW-1121">Modulation of host cell cycle by virus</keyword>
<evidence type="ECO:0000256" key="2">
    <source>
        <dbReference type="ARBA" id="ARBA00022518"/>
    </source>
</evidence>
<proteinExistence type="inferred from homology"/>
<evidence type="ECO:0000256" key="8">
    <source>
        <dbReference type="ARBA" id="ARBA00022830"/>
    </source>
</evidence>
<keyword evidence="6 18" id="KW-0479">Metal-binding</keyword>
<dbReference type="GO" id="GO:0003677">
    <property type="term" value="F:DNA binding"/>
    <property type="evidence" value="ECO:0007669"/>
    <property type="project" value="UniProtKB-UniRule"/>
</dbReference>
<evidence type="ECO:0000256" key="15">
    <source>
        <dbReference type="ARBA" id="ARBA00023258"/>
    </source>
</evidence>
<comment type="function">
    <text evidence="19">E7 protein has both transforming and trans-activating activities.</text>
</comment>
<keyword evidence="14 18" id="KW-1035">Host cytoplasm</keyword>
<dbReference type="Gene3D" id="3.30.160.330">
    <property type="match status" value="1"/>
</dbReference>
<evidence type="ECO:0000256" key="19">
    <source>
        <dbReference type="PIRNR" id="PIRNR003407"/>
    </source>
</evidence>
<keyword evidence="21" id="KW-1185">Reference proteome</keyword>
<organism evidence="20 21">
    <name type="scientific">Human papillomavirus 178</name>
    <dbReference type="NCBI Taxonomy" id="1478160"/>
    <lineage>
        <taxon>Viruses</taxon>
        <taxon>Monodnaviria</taxon>
        <taxon>Shotokuvirae</taxon>
        <taxon>Cossaviricota</taxon>
        <taxon>Papovaviricetes</taxon>
        <taxon>Zurhausenvirales</taxon>
        <taxon>Papillomaviridae</taxon>
        <taxon>Firstpapillomavirinae</taxon>
        <taxon>Gammapapillomavirus</taxon>
        <taxon>Gammapapillomavirus 24</taxon>
    </lineage>
</organism>
<protein>
    <recommendedName>
        <fullName evidence="18 19">Protein E7</fullName>
    </recommendedName>
</protein>
<dbReference type="GO" id="GO:0030430">
    <property type="term" value="C:host cell cytoplasm"/>
    <property type="evidence" value="ECO:0007669"/>
    <property type="project" value="UniProtKB-SubCell"/>
</dbReference>
<comment type="domain">
    <text evidence="18">The E7 terminal domain is an intrinsically disordered domain, whose flexibility and conformational transitions confer target adaptability to the oncoprotein. It allows adaptation to a variety of protein targets and exposes the PEST degradation sequence that regulates its turnover in the cell.</text>
</comment>
<dbReference type="GeneID" id="18983179"/>
<dbReference type="HAMAP" id="MF_04004">
    <property type="entry name" value="PPV_E7"/>
    <property type="match status" value="1"/>
</dbReference>
<dbReference type="Pfam" id="PF00527">
    <property type="entry name" value="E7"/>
    <property type="match status" value="1"/>
</dbReference>
<keyword evidence="3 18" id="KW-1048">Host nucleus</keyword>
<dbReference type="GO" id="GO:0003700">
    <property type="term" value="F:DNA-binding transcription factor activity"/>
    <property type="evidence" value="ECO:0007669"/>
    <property type="project" value="UniProtKB-UniRule"/>
</dbReference>
<gene>
    <name evidence="18 20" type="primary">E7</name>
</gene>
<evidence type="ECO:0000256" key="7">
    <source>
        <dbReference type="ARBA" id="ARBA00022771"/>
    </source>
</evidence>
<keyword evidence="13 18" id="KW-0804">Transcription</keyword>
<dbReference type="Proteomes" id="UP000105550">
    <property type="component" value="Segment"/>
</dbReference>
<evidence type="ECO:0000256" key="11">
    <source>
        <dbReference type="ARBA" id="ARBA00023125"/>
    </source>
</evidence>
<evidence type="ECO:0000256" key="3">
    <source>
        <dbReference type="ARBA" id="ARBA00022562"/>
    </source>
</evidence>
<evidence type="ECO:0000256" key="18">
    <source>
        <dbReference type="HAMAP-Rule" id="MF_04004"/>
    </source>
</evidence>
<keyword evidence="7 18" id="KW-0863">Zinc-finger</keyword>
<evidence type="ECO:0000256" key="17">
    <source>
        <dbReference type="ARBA" id="ARBA00023309"/>
    </source>
</evidence>